<comment type="caution">
    <text evidence="1">The sequence shown here is derived from an EMBL/GenBank/DDBJ whole genome shotgun (WGS) entry which is preliminary data.</text>
</comment>
<dbReference type="AlphaFoldDB" id="A0AAE1M8I8"/>
<dbReference type="EMBL" id="JAWXYG010000016">
    <property type="protein sequence ID" value="KAK4253388.1"/>
    <property type="molecule type" value="Genomic_DNA"/>
</dbReference>
<accession>A0AAE1M8I8</accession>
<gene>
    <name evidence="1" type="ORF">QN277_010706</name>
</gene>
<organism evidence="1 2">
    <name type="scientific">Acacia crassicarpa</name>
    <name type="common">northern wattle</name>
    <dbReference type="NCBI Taxonomy" id="499986"/>
    <lineage>
        <taxon>Eukaryota</taxon>
        <taxon>Viridiplantae</taxon>
        <taxon>Streptophyta</taxon>
        <taxon>Embryophyta</taxon>
        <taxon>Tracheophyta</taxon>
        <taxon>Spermatophyta</taxon>
        <taxon>Magnoliopsida</taxon>
        <taxon>eudicotyledons</taxon>
        <taxon>Gunneridae</taxon>
        <taxon>Pentapetalae</taxon>
        <taxon>rosids</taxon>
        <taxon>fabids</taxon>
        <taxon>Fabales</taxon>
        <taxon>Fabaceae</taxon>
        <taxon>Caesalpinioideae</taxon>
        <taxon>mimosoid clade</taxon>
        <taxon>Acacieae</taxon>
        <taxon>Acacia</taxon>
    </lineage>
</organism>
<sequence>MLSTNCKADHDHHQFPQKITNSNNCATFQIKQDDQFFCRLLSKESSVSYPSFRVSLAIPFEWELEPGTPKSPFCETTFPTLTPPPCYHFQTNMNTDSSSKRKAKRPRFMLSKTLVNFICCMAKLFRHV</sequence>
<keyword evidence="2" id="KW-1185">Reference proteome</keyword>
<evidence type="ECO:0000313" key="1">
    <source>
        <dbReference type="EMBL" id="KAK4253388.1"/>
    </source>
</evidence>
<reference evidence="1" key="1">
    <citation type="submission" date="2023-10" db="EMBL/GenBank/DDBJ databases">
        <title>Chromosome-level genome of the transformable northern wattle, Acacia crassicarpa.</title>
        <authorList>
            <person name="Massaro I."/>
            <person name="Sinha N.R."/>
            <person name="Poethig S."/>
            <person name="Leichty A.R."/>
        </authorList>
    </citation>
    <scope>NUCLEOTIDE SEQUENCE</scope>
    <source>
        <strain evidence="1">Acra3RX</strain>
        <tissue evidence="1">Leaf</tissue>
    </source>
</reference>
<evidence type="ECO:0000313" key="2">
    <source>
        <dbReference type="Proteomes" id="UP001293593"/>
    </source>
</evidence>
<protein>
    <submittedName>
        <fullName evidence="1">Uncharacterized protein</fullName>
    </submittedName>
</protein>
<name>A0AAE1M8I8_9FABA</name>
<proteinExistence type="predicted"/>
<dbReference type="PANTHER" id="PTHR33257:SF4">
    <property type="entry name" value="EXPRESSED PROTEIN"/>
    <property type="match status" value="1"/>
</dbReference>
<dbReference type="Proteomes" id="UP001293593">
    <property type="component" value="Unassembled WGS sequence"/>
</dbReference>
<dbReference type="PANTHER" id="PTHR33257">
    <property type="entry name" value="OS05G0165500 PROTEIN"/>
    <property type="match status" value="1"/>
</dbReference>